<gene>
    <name evidence="1" type="ORF">WQE_00775</name>
</gene>
<comment type="caution">
    <text evidence="1">The sequence shown here is derived from an EMBL/GenBank/DDBJ whole genome shotgun (WGS) entry which is preliminary data.</text>
</comment>
<sequence length="60" mass="6307">MSARLRAQNIARDTPKITAIRKIVVSKADSGTLNSPITARTLASIAIAASEATIRCALID</sequence>
<dbReference type="EMBL" id="AKAU01000011">
    <property type="protein sequence ID" value="EIN02911.1"/>
    <property type="molecule type" value="Genomic_DNA"/>
</dbReference>
<reference evidence="1 2" key="1">
    <citation type="journal article" date="2012" name="J. Bacteriol.">
        <title>Draft Genome Sequence of the Soil Bacterium Burkholderia terrae Strain BS001, Which Interacts with Fungal Surface Structures.</title>
        <authorList>
            <person name="Nazir R."/>
            <person name="Hansen M.A."/>
            <person name="Sorensen S."/>
            <person name="van Elsas J.D."/>
        </authorList>
    </citation>
    <scope>NUCLEOTIDE SEQUENCE [LARGE SCALE GENOMIC DNA]</scope>
    <source>
        <strain evidence="1 2">BS001</strain>
    </source>
</reference>
<keyword evidence="2" id="KW-1185">Reference proteome</keyword>
<name>A0ABP2PYL7_9BURK</name>
<protein>
    <submittedName>
        <fullName evidence="1">Uncharacterized protein</fullName>
    </submittedName>
</protein>
<dbReference type="Proteomes" id="UP000004980">
    <property type="component" value="Unassembled WGS sequence"/>
</dbReference>
<organism evidence="1 2">
    <name type="scientific">Paraburkholderia hospita</name>
    <dbReference type="NCBI Taxonomy" id="169430"/>
    <lineage>
        <taxon>Bacteria</taxon>
        <taxon>Pseudomonadati</taxon>
        <taxon>Pseudomonadota</taxon>
        <taxon>Betaproteobacteria</taxon>
        <taxon>Burkholderiales</taxon>
        <taxon>Burkholderiaceae</taxon>
        <taxon>Paraburkholderia</taxon>
    </lineage>
</organism>
<evidence type="ECO:0000313" key="2">
    <source>
        <dbReference type="Proteomes" id="UP000004980"/>
    </source>
</evidence>
<accession>A0ABP2PYL7</accession>
<proteinExistence type="predicted"/>
<evidence type="ECO:0000313" key="1">
    <source>
        <dbReference type="EMBL" id="EIN02911.1"/>
    </source>
</evidence>